<keyword evidence="2" id="KW-1185">Reference proteome</keyword>
<sequence>MPNLKFSYLYRDSSNYKNYGYVIIAAPANKTLEEIEGIIKAKLIDEQWFYTNEWQVPDLFFDCFNPNTDPKWHEFESIEFTDQEINCWIPIV</sequence>
<comment type="caution">
    <text evidence="1">The sequence shown here is derived from an EMBL/GenBank/DDBJ whole genome shotgun (WGS) entry which is preliminary data.</text>
</comment>
<name>A0ABW5YBR5_9SPHI</name>
<accession>A0ABW5YBR5</accession>
<proteinExistence type="predicted"/>
<protein>
    <recommendedName>
        <fullName evidence="3">Integron-associated effector binding protein domain-containing protein</fullName>
    </recommendedName>
</protein>
<evidence type="ECO:0000313" key="1">
    <source>
        <dbReference type="EMBL" id="MFD2872730.1"/>
    </source>
</evidence>
<evidence type="ECO:0008006" key="3">
    <source>
        <dbReference type="Google" id="ProtNLM"/>
    </source>
</evidence>
<dbReference type="EMBL" id="JBHUPD010000002">
    <property type="protein sequence ID" value="MFD2872730.1"/>
    <property type="molecule type" value="Genomic_DNA"/>
</dbReference>
<gene>
    <name evidence="1" type="ORF">ACFS5N_09640</name>
</gene>
<dbReference type="Proteomes" id="UP001597557">
    <property type="component" value="Unassembled WGS sequence"/>
</dbReference>
<reference evidence="2" key="1">
    <citation type="journal article" date="2019" name="Int. J. Syst. Evol. Microbiol.">
        <title>The Global Catalogue of Microorganisms (GCM) 10K type strain sequencing project: providing services to taxonomists for standard genome sequencing and annotation.</title>
        <authorList>
            <consortium name="The Broad Institute Genomics Platform"/>
            <consortium name="The Broad Institute Genome Sequencing Center for Infectious Disease"/>
            <person name="Wu L."/>
            <person name="Ma J."/>
        </authorList>
    </citation>
    <scope>NUCLEOTIDE SEQUENCE [LARGE SCALE GENOMIC DNA]</scope>
    <source>
        <strain evidence="2">KCTC 22437</strain>
    </source>
</reference>
<organism evidence="1 2">
    <name type="scientific">Mucilaginibacter ximonensis</name>
    <dbReference type="NCBI Taxonomy" id="538021"/>
    <lineage>
        <taxon>Bacteria</taxon>
        <taxon>Pseudomonadati</taxon>
        <taxon>Bacteroidota</taxon>
        <taxon>Sphingobacteriia</taxon>
        <taxon>Sphingobacteriales</taxon>
        <taxon>Sphingobacteriaceae</taxon>
        <taxon>Mucilaginibacter</taxon>
    </lineage>
</organism>
<evidence type="ECO:0000313" key="2">
    <source>
        <dbReference type="Proteomes" id="UP001597557"/>
    </source>
</evidence>
<dbReference type="RefSeq" id="WP_377184724.1">
    <property type="nucleotide sequence ID" value="NZ_JBHUPD010000002.1"/>
</dbReference>